<dbReference type="CDD" id="cd03714">
    <property type="entry name" value="RT_DIRS1"/>
    <property type="match status" value="1"/>
</dbReference>
<organism evidence="4 5">
    <name type="scientific">Mytilus coruscus</name>
    <name type="common">Sea mussel</name>
    <dbReference type="NCBI Taxonomy" id="42192"/>
    <lineage>
        <taxon>Eukaryota</taxon>
        <taxon>Metazoa</taxon>
        <taxon>Spiralia</taxon>
        <taxon>Lophotrochozoa</taxon>
        <taxon>Mollusca</taxon>
        <taxon>Bivalvia</taxon>
        <taxon>Autobranchia</taxon>
        <taxon>Pteriomorphia</taxon>
        <taxon>Mytilida</taxon>
        <taxon>Mytiloidea</taxon>
        <taxon>Mytilidae</taxon>
        <taxon>Mytilinae</taxon>
        <taxon>Mytilus</taxon>
    </lineage>
</organism>
<keyword evidence="5" id="KW-1185">Reference proteome</keyword>
<keyword evidence="1" id="KW-0238">DNA-binding</keyword>
<dbReference type="SUPFAM" id="SSF47823">
    <property type="entry name" value="lambda integrase-like, N-terminal domain"/>
    <property type="match status" value="1"/>
</dbReference>
<dbReference type="Gene3D" id="3.10.10.10">
    <property type="entry name" value="HIV Type 1 Reverse Transcriptase, subunit A, domain 1"/>
    <property type="match status" value="1"/>
</dbReference>
<accession>A0A6J8ACQ2</accession>
<proteinExistence type="predicted"/>
<evidence type="ECO:0000259" key="3">
    <source>
        <dbReference type="Pfam" id="PF00078"/>
    </source>
</evidence>
<dbReference type="GO" id="GO:0003677">
    <property type="term" value="F:DNA binding"/>
    <property type="evidence" value="ECO:0007669"/>
    <property type="project" value="UniProtKB-KW"/>
</dbReference>
<feature type="compositionally biased region" description="Basic and acidic residues" evidence="2">
    <location>
        <begin position="46"/>
        <end position="63"/>
    </location>
</feature>
<dbReference type="PANTHER" id="PTHR33050">
    <property type="entry name" value="REVERSE TRANSCRIPTASE DOMAIN-CONTAINING PROTEIN"/>
    <property type="match status" value="1"/>
</dbReference>
<dbReference type="Proteomes" id="UP000507470">
    <property type="component" value="Unassembled WGS sequence"/>
</dbReference>
<dbReference type="InterPro" id="IPR043502">
    <property type="entry name" value="DNA/RNA_pol_sf"/>
</dbReference>
<dbReference type="Pfam" id="PF00078">
    <property type="entry name" value="RVT_1"/>
    <property type="match status" value="1"/>
</dbReference>
<dbReference type="InterPro" id="IPR043128">
    <property type="entry name" value="Rev_trsase/Diguanyl_cyclase"/>
</dbReference>
<name>A0A6J8ACQ2_MYTCO</name>
<dbReference type="SUPFAM" id="SSF56672">
    <property type="entry name" value="DNA/RNA polymerases"/>
    <property type="match status" value="1"/>
</dbReference>
<sequence length="707" mass="81648">MSEIREGSPMKTRLRAETNVYASAGYLTTVTVREYEANGIASDSEDEKKIRQAESRAMRTAKDKSRRQHPYKTTSRPAPVETAPNPYYANQHIEKWLLIPFIDSPSSMYMKNNKSALKNNEFVSKSVNEVVLSGCVIEVPFQPYIVNPLSVATHKSEKRRLISDLSTLYLSVKKGNIKFEDWKIAVQYFQKTYYLYKFNLKSDYFHLDICPQQHTYLGFSWENKFYCVTVLTFGLSTGPYIFSKCLRPLVKYWSKNGIKIVLYLDDGFGMNYDYIECIKDADFVKQSLFNAGFLLNEEKSIFTPVQKLEWLGIIWDSCNFTLCIPQRIIDELLQSIHIVFREIPYISARNLAQVMGRIRSMAPVIGNITRIMTRYSYMSIESRMSWDSYLVLESKSFVISELKFWLDNIAYVNFKTLNQYSQSHVMICSDVSHVSSIAAGACTVELESEISHTMWKSTEMLESSTWRELKAIELALMSYQHAFAGKSLKWLTNDSNCVRIVQAGSMKEKLQYIAISIFSICLQKGISINTQWIPRGENSKADYISKIIDYDDWVSRNAKLERFNSLFWNVNTEAVDCLTQNWSGENNWIVSPIYLVLRAIKHVIACKAKDIFRVGRWKQNSDISDELSTLKTRLPEYCLSSSSLNTRKKYQYAFNAFCKWTKLHNIIPLPSSDYTVSLYLILFSQNSKSASKKNEVIYAISWAHKLA</sequence>
<protein>
    <recommendedName>
        <fullName evidence="3">Reverse transcriptase domain-containing protein</fullName>
    </recommendedName>
</protein>
<dbReference type="PANTHER" id="PTHR33050:SF7">
    <property type="entry name" value="RIBONUCLEASE H"/>
    <property type="match status" value="1"/>
</dbReference>
<reference evidence="4 5" key="1">
    <citation type="submission" date="2020-06" db="EMBL/GenBank/DDBJ databases">
        <authorList>
            <person name="Li R."/>
            <person name="Bekaert M."/>
        </authorList>
    </citation>
    <scope>NUCLEOTIDE SEQUENCE [LARGE SCALE GENOMIC DNA]</scope>
    <source>
        <strain evidence="5">wild</strain>
    </source>
</reference>
<dbReference type="InterPro" id="IPR052055">
    <property type="entry name" value="Hepadnavirus_pol/RT"/>
</dbReference>
<evidence type="ECO:0000256" key="1">
    <source>
        <dbReference type="ARBA" id="ARBA00023125"/>
    </source>
</evidence>
<dbReference type="InterPro" id="IPR010998">
    <property type="entry name" value="Integrase_recombinase_N"/>
</dbReference>
<dbReference type="Gene3D" id="1.10.150.130">
    <property type="match status" value="1"/>
</dbReference>
<evidence type="ECO:0000256" key="2">
    <source>
        <dbReference type="SAM" id="MobiDB-lite"/>
    </source>
</evidence>
<gene>
    <name evidence="4" type="ORF">MCOR_6136</name>
</gene>
<dbReference type="OrthoDB" id="6106301at2759"/>
<dbReference type="Gene3D" id="3.30.70.270">
    <property type="match status" value="1"/>
</dbReference>
<dbReference type="AlphaFoldDB" id="A0A6J8ACQ2"/>
<evidence type="ECO:0000313" key="4">
    <source>
        <dbReference type="EMBL" id="CAC5365463.1"/>
    </source>
</evidence>
<feature type="domain" description="Reverse transcriptase" evidence="3">
    <location>
        <begin position="205"/>
        <end position="314"/>
    </location>
</feature>
<dbReference type="InterPro" id="IPR000477">
    <property type="entry name" value="RT_dom"/>
</dbReference>
<dbReference type="EMBL" id="CACVKT020001125">
    <property type="protein sequence ID" value="CAC5365463.1"/>
    <property type="molecule type" value="Genomic_DNA"/>
</dbReference>
<evidence type="ECO:0000313" key="5">
    <source>
        <dbReference type="Proteomes" id="UP000507470"/>
    </source>
</evidence>
<feature type="region of interest" description="Disordered" evidence="2">
    <location>
        <begin position="37"/>
        <end position="84"/>
    </location>
</feature>